<accession>A0A644ZRL7</accession>
<dbReference type="Pfam" id="PF13886">
    <property type="entry name" value="TM7S3_TM198"/>
    <property type="match status" value="1"/>
</dbReference>
<evidence type="ECO:0000256" key="2">
    <source>
        <dbReference type="ARBA" id="ARBA00022692"/>
    </source>
</evidence>
<gene>
    <name evidence="7" type="ORF">SDC9_89197</name>
</gene>
<evidence type="ECO:0000313" key="7">
    <source>
        <dbReference type="EMBL" id="MPM42531.1"/>
    </source>
</evidence>
<keyword evidence="3 5" id="KW-1133">Transmembrane helix</keyword>
<feature type="transmembrane region" description="Helical" evidence="5">
    <location>
        <begin position="21"/>
        <end position="42"/>
    </location>
</feature>
<dbReference type="InterPro" id="IPR025256">
    <property type="entry name" value="TM7S3/TM198-like_dom"/>
</dbReference>
<comment type="subcellular location">
    <subcellularLocation>
        <location evidence="1">Membrane</location>
        <topology evidence="1">Multi-pass membrane protein</topology>
    </subcellularLocation>
</comment>
<feature type="transmembrane region" description="Helical" evidence="5">
    <location>
        <begin position="98"/>
        <end position="117"/>
    </location>
</feature>
<evidence type="ECO:0000256" key="3">
    <source>
        <dbReference type="ARBA" id="ARBA00022989"/>
    </source>
</evidence>
<dbReference type="AlphaFoldDB" id="A0A644ZRL7"/>
<feature type="transmembrane region" description="Helical" evidence="5">
    <location>
        <begin position="48"/>
        <end position="67"/>
    </location>
</feature>
<evidence type="ECO:0000259" key="6">
    <source>
        <dbReference type="Pfam" id="PF13886"/>
    </source>
</evidence>
<comment type="caution">
    <text evidence="7">The sequence shown here is derived from an EMBL/GenBank/DDBJ whole genome shotgun (WGS) entry which is preliminary data.</text>
</comment>
<sequence>MVITILAVVIGLLMCFFGYKLFRVWLAVAGLILGALLGHYLGGLIGGGSWPIIGAIVIGVLLAILAYALYKLGAILVGALLAAMLLVTTLSVFGMEPIWWAALIGAIIGGIVAGIFIKEFIIIGSSFQGSYMVIGGLYALIANTNYLETRNQDLLSFPWYVLLAILVLTVVAAAAQMKYAKDDNSDLARKKK</sequence>
<feature type="transmembrane region" description="Helical" evidence="5">
    <location>
        <begin position="129"/>
        <end position="147"/>
    </location>
</feature>
<evidence type="ECO:0000256" key="1">
    <source>
        <dbReference type="ARBA" id="ARBA00004141"/>
    </source>
</evidence>
<keyword evidence="4 5" id="KW-0472">Membrane</keyword>
<feature type="transmembrane region" description="Helical" evidence="5">
    <location>
        <begin position="159"/>
        <end position="180"/>
    </location>
</feature>
<dbReference type="GO" id="GO:0016020">
    <property type="term" value="C:membrane"/>
    <property type="evidence" value="ECO:0007669"/>
    <property type="project" value="UniProtKB-SubCell"/>
</dbReference>
<name>A0A644ZRL7_9ZZZZ</name>
<dbReference type="EMBL" id="VSSQ01009764">
    <property type="protein sequence ID" value="MPM42531.1"/>
    <property type="molecule type" value="Genomic_DNA"/>
</dbReference>
<evidence type="ECO:0000256" key="5">
    <source>
        <dbReference type="SAM" id="Phobius"/>
    </source>
</evidence>
<organism evidence="7">
    <name type="scientific">bioreactor metagenome</name>
    <dbReference type="NCBI Taxonomy" id="1076179"/>
    <lineage>
        <taxon>unclassified sequences</taxon>
        <taxon>metagenomes</taxon>
        <taxon>ecological metagenomes</taxon>
    </lineage>
</organism>
<reference evidence="7" key="1">
    <citation type="submission" date="2019-08" db="EMBL/GenBank/DDBJ databases">
        <authorList>
            <person name="Kucharzyk K."/>
            <person name="Murdoch R.W."/>
            <person name="Higgins S."/>
            <person name="Loffler F."/>
        </authorList>
    </citation>
    <scope>NUCLEOTIDE SEQUENCE</scope>
</reference>
<evidence type="ECO:0000256" key="4">
    <source>
        <dbReference type="ARBA" id="ARBA00023136"/>
    </source>
</evidence>
<keyword evidence="2 5" id="KW-0812">Transmembrane</keyword>
<feature type="transmembrane region" description="Helical" evidence="5">
    <location>
        <begin position="74"/>
        <end position="92"/>
    </location>
</feature>
<proteinExistence type="predicted"/>
<protein>
    <recommendedName>
        <fullName evidence="6">TM7S3/TM198-like domain-containing protein</fullName>
    </recommendedName>
</protein>
<feature type="domain" description="TM7S3/TM198-like" evidence="6">
    <location>
        <begin position="5"/>
        <end position="177"/>
    </location>
</feature>